<dbReference type="PANTHER" id="PTHR43081">
    <property type="entry name" value="ADENYLATE CYCLASE, TERMINAL-DIFFERENTIATION SPECIFIC-RELATED"/>
    <property type="match status" value="1"/>
</dbReference>
<dbReference type="GO" id="GO:0035556">
    <property type="term" value="P:intracellular signal transduction"/>
    <property type="evidence" value="ECO:0007669"/>
    <property type="project" value="InterPro"/>
</dbReference>
<dbReference type="SMART" id="SM00044">
    <property type="entry name" value="CYCc"/>
    <property type="match status" value="1"/>
</dbReference>
<feature type="domain" description="Guanylate cyclase" evidence="1">
    <location>
        <begin position="228"/>
        <end position="352"/>
    </location>
</feature>
<dbReference type="EMBL" id="CP001622">
    <property type="protein sequence ID" value="ACS54330.1"/>
    <property type="molecule type" value="Genomic_DNA"/>
</dbReference>
<evidence type="ECO:0000313" key="2">
    <source>
        <dbReference type="EMBL" id="ACS54330.1"/>
    </source>
</evidence>
<sequence>MLLPVENNTVAARGTDKLVHGAEVASASPIIDWLAGDECHALDEAGVISGLGRRLRAIGVPVDRLALYLITLHPEYFGRSIAWTEEEPVDIEDRQHGTISLAFMDSAISHAMRTRRTVVVGRSGVGASWQCLRTLADRNLEQLIVSPLCNSDGPVSTASFATRKPTGFTDIERQIIQRVSPALRNVCELLTLRKVGNTMLDTYIGPYTAQRVRAGHIRQGEVESIDAALLLCDLRGFTKLSNRLPPQEVMQFVNCYYDKVVPSITGNGGEVAKFMGDAVLAFFPAYSAEWAAASAYNAAIEISTRTAEATGIKMDVGIALHYGIVNYGNIGSGGRLDFTLIGPDVNLVNRIQHVCSEESRQLLMSRSFVEAHIGCERLPIGHRQLKGFERPVELFQGPELDRKLTIDVPHSGSISKQACS</sequence>
<proteinExistence type="predicted"/>
<dbReference type="CDD" id="cd07302">
    <property type="entry name" value="CHD"/>
    <property type="match status" value="1"/>
</dbReference>
<dbReference type="Gene3D" id="3.30.70.1230">
    <property type="entry name" value="Nucleotide cyclase"/>
    <property type="match status" value="1"/>
</dbReference>
<gene>
    <name evidence="2" type="ordered locus">Rleg_0018</name>
</gene>
<dbReference type="AlphaFoldDB" id="C6AYA6"/>
<dbReference type="PANTHER" id="PTHR43081:SF11">
    <property type="entry name" value="BLR2264 PROTEIN"/>
    <property type="match status" value="1"/>
</dbReference>
<dbReference type="Pfam" id="PF00211">
    <property type="entry name" value="Guanylate_cyc"/>
    <property type="match status" value="1"/>
</dbReference>
<evidence type="ECO:0000313" key="3">
    <source>
        <dbReference type="Proteomes" id="UP000002256"/>
    </source>
</evidence>
<dbReference type="SUPFAM" id="SSF55073">
    <property type="entry name" value="Nucleotide cyclase"/>
    <property type="match status" value="1"/>
</dbReference>
<accession>C6AYA6</accession>
<dbReference type="Proteomes" id="UP000002256">
    <property type="component" value="Chromosome"/>
</dbReference>
<dbReference type="InterPro" id="IPR029787">
    <property type="entry name" value="Nucleotide_cyclase"/>
</dbReference>
<protein>
    <submittedName>
        <fullName evidence="2">Adenylate/guanylate cyclase</fullName>
    </submittedName>
</protein>
<dbReference type="GO" id="GO:0006171">
    <property type="term" value="P:cAMP biosynthetic process"/>
    <property type="evidence" value="ECO:0007669"/>
    <property type="project" value="TreeGrafter"/>
</dbReference>
<dbReference type="HOGENOM" id="CLU_039833_0_0_5"/>
<dbReference type="PROSITE" id="PS50125">
    <property type="entry name" value="GUANYLATE_CYCLASE_2"/>
    <property type="match status" value="1"/>
</dbReference>
<name>C6AYA6_RHILS</name>
<dbReference type="GO" id="GO:0004016">
    <property type="term" value="F:adenylate cyclase activity"/>
    <property type="evidence" value="ECO:0007669"/>
    <property type="project" value="UniProtKB-ARBA"/>
</dbReference>
<dbReference type="InterPro" id="IPR001054">
    <property type="entry name" value="A/G_cyclase"/>
</dbReference>
<reference evidence="2 3" key="1">
    <citation type="journal article" date="2010" name="Stand. Genomic Sci.">
        <title>Complete genome sequence of Rhizobium leguminosarum bv. trifolii strain WSM1325, an effective microsymbiont of annual Mediterranean clovers.</title>
        <authorList>
            <person name="Reeve W."/>
            <person name="O'Hara G."/>
            <person name="Chain P."/>
            <person name="Ardley J."/>
            <person name="Brau L."/>
            <person name="Nandesena K."/>
            <person name="Tiwari R."/>
            <person name="Copeland A."/>
            <person name="Nolan M."/>
            <person name="Han C."/>
            <person name="Brettin T."/>
            <person name="Land M."/>
            <person name="Ovchinikova G."/>
            <person name="Ivanova N."/>
            <person name="Mavromatis K."/>
            <person name="Markowitz V."/>
            <person name="Kyrpides N."/>
            <person name="Melino V."/>
            <person name="Denton M."/>
            <person name="Yates R."/>
            <person name="Howieson J."/>
        </authorList>
    </citation>
    <scope>NUCLEOTIDE SEQUENCE [LARGE SCALE GENOMIC DNA]</scope>
    <source>
        <strain evidence="2 3">WSM1325</strain>
    </source>
</reference>
<evidence type="ECO:0000259" key="1">
    <source>
        <dbReference type="PROSITE" id="PS50125"/>
    </source>
</evidence>
<dbReference type="OrthoDB" id="4565346at2"/>
<organism evidence="2 3">
    <name type="scientific">Rhizobium leguminosarum bv. trifolii (strain WSM1325)</name>
    <dbReference type="NCBI Taxonomy" id="395491"/>
    <lineage>
        <taxon>Bacteria</taxon>
        <taxon>Pseudomonadati</taxon>
        <taxon>Pseudomonadota</taxon>
        <taxon>Alphaproteobacteria</taxon>
        <taxon>Hyphomicrobiales</taxon>
        <taxon>Rhizobiaceae</taxon>
        <taxon>Rhizobium/Agrobacterium group</taxon>
        <taxon>Rhizobium</taxon>
    </lineage>
</organism>
<dbReference type="KEGG" id="rlg:Rleg_0018"/>
<dbReference type="InterPro" id="IPR050697">
    <property type="entry name" value="Adenylyl/Guanylyl_Cyclase_3/4"/>
</dbReference>